<dbReference type="GO" id="GO:0006004">
    <property type="term" value="P:fucose metabolic process"/>
    <property type="evidence" value="ECO:0007669"/>
    <property type="project" value="InterPro"/>
</dbReference>
<evidence type="ECO:0000313" key="14">
    <source>
        <dbReference type="Proteomes" id="UP001152798"/>
    </source>
</evidence>
<evidence type="ECO:0000259" key="12">
    <source>
        <dbReference type="Pfam" id="PF16757"/>
    </source>
</evidence>
<dbReference type="GO" id="GO:0005764">
    <property type="term" value="C:lysosome"/>
    <property type="evidence" value="ECO:0007669"/>
    <property type="project" value="TreeGrafter"/>
</dbReference>
<dbReference type="Gene3D" id="2.60.40.1180">
    <property type="entry name" value="Golgi alpha-mannosidase II"/>
    <property type="match status" value="1"/>
</dbReference>
<dbReference type="SMART" id="SM00812">
    <property type="entry name" value="Alpha_L_fucos"/>
    <property type="match status" value="1"/>
</dbReference>
<dbReference type="OrthoDB" id="6039950at2759"/>
<evidence type="ECO:0000256" key="3">
    <source>
        <dbReference type="ARBA" id="ARBA00012662"/>
    </source>
</evidence>
<dbReference type="EMBL" id="OV725079">
    <property type="protein sequence ID" value="CAH1396389.1"/>
    <property type="molecule type" value="Genomic_DNA"/>
</dbReference>
<gene>
    <name evidence="13" type="ORF">NEZAVI_LOCUS6469</name>
</gene>
<reference evidence="13" key="1">
    <citation type="submission" date="2022-01" db="EMBL/GenBank/DDBJ databases">
        <authorList>
            <person name="King R."/>
        </authorList>
    </citation>
    <scope>NUCLEOTIDE SEQUENCE</scope>
</reference>
<dbReference type="GO" id="GO:0016139">
    <property type="term" value="P:glycoside catabolic process"/>
    <property type="evidence" value="ECO:0007669"/>
    <property type="project" value="TreeGrafter"/>
</dbReference>
<proteinExistence type="inferred from homology"/>
<evidence type="ECO:0000256" key="6">
    <source>
        <dbReference type="ARBA" id="ARBA00023180"/>
    </source>
</evidence>
<dbReference type="InterPro" id="IPR016286">
    <property type="entry name" value="FUC_metazoa-typ"/>
</dbReference>
<dbReference type="InterPro" id="IPR031919">
    <property type="entry name" value="Fucosidase_C"/>
</dbReference>
<keyword evidence="7 10" id="KW-0326">Glycosidase</keyword>
<dbReference type="Proteomes" id="UP001152798">
    <property type="component" value="Chromosome 3"/>
</dbReference>
<feature type="domain" description="Alpha-L-fucosidase C-terminal" evidence="12">
    <location>
        <begin position="380"/>
        <end position="463"/>
    </location>
</feature>
<dbReference type="Gene3D" id="3.20.20.80">
    <property type="entry name" value="Glycosidases"/>
    <property type="match status" value="1"/>
</dbReference>
<dbReference type="FunFam" id="3.20.20.80:FF:000027">
    <property type="entry name" value="Alpha-L-fucosidase"/>
    <property type="match status" value="1"/>
</dbReference>
<dbReference type="InterPro" id="IPR017853">
    <property type="entry name" value="GH"/>
</dbReference>
<name>A0A9P0H6M8_NEZVI</name>
<dbReference type="EC" id="3.2.1.51" evidence="3"/>
<dbReference type="PANTHER" id="PTHR10030:SF37">
    <property type="entry name" value="ALPHA-L-FUCOSIDASE-RELATED"/>
    <property type="match status" value="1"/>
</dbReference>
<dbReference type="InterPro" id="IPR000933">
    <property type="entry name" value="Glyco_hydro_29"/>
</dbReference>
<evidence type="ECO:0000313" key="13">
    <source>
        <dbReference type="EMBL" id="CAH1396389.1"/>
    </source>
</evidence>
<evidence type="ECO:0000256" key="7">
    <source>
        <dbReference type="ARBA" id="ARBA00023295"/>
    </source>
</evidence>
<evidence type="ECO:0000256" key="1">
    <source>
        <dbReference type="ARBA" id="ARBA00004071"/>
    </source>
</evidence>
<dbReference type="InterPro" id="IPR057739">
    <property type="entry name" value="Glyco_hydro_29_N"/>
</dbReference>
<keyword evidence="6" id="KW-0325">Glycoprotein</keyword>
<dbReference type="GO" id="GO:0004560">
    <property type="term" value="F:alpha-L-fucosidase activity"/>
    <property type="evidence" value="ECO:0007669"/>
    <property type="project" value="UniProtKB-EC"/>
</dbReference>
<keyword evidence="5 10" id="KW-0378">Hydrolase</keyword>
<accession>A0A9P0H6M8</accession>
<organism evidence="13 14">
    <name type="scientific">Nezara viridula</name>
    <name type="common">Southern green stink bug</name>
    <name type="synonym">Cimex viridulus</name>
    <dbReference type="NCBI Taxonomy" id="85310"/>
    <lineage>
        <taxon>Eukaryota</taxon>
        <taxon>Metazoa</taxon>
        <taxon>Ecdysozoa</taxon>
        <taxon>Arthropoda</taxon>
        <taxon>Hexapoda</taxon>
        <taxon>Insecta</taxon>
        <taxon>Pterygota</taxon>
        <taxon>Neoptera</taxon>
        <taxon>Paraneoptera</taxon>
        <taxon>Hemiptera</taxon>
        <taxon>Heteroptera</taxon>
        <taxon>Panheteroptera</taxon>
        <taxon>Pentatomomorpha</taxon>
        <taxon>Pentatomoidea</taxon>
        <taxon>Pentatomidae</taxon>
        <taxon>Pentatominae</taxon>
        <taxon>Nezara</taxon>
    </lineage>
</organism>
<feature type="domain" description="Glycoside hydrolase family 29 N-terminal" evidence="11">
    <location>
        <begin position="27"/>
        <end position="368"/>
    </location>
</feature>
<evidence type="ECO:0000256" key="4">
    <source>
        <dbReference type="ARBA" id="ARBA00022729"/>
    </source>
</evidence>
<dbReference type="PRINTS" id="PR00741">
    <property type="entry name" value="GLHYDRLASE29"/>
</dbReference>
<dbReference type="PANTHER" id="PTHR10030">
    <property type="entry name" value="ALPHA-L-FUCOSIDASE"/>
    <property type="match status" value="1"/>
</dbReference>
<keyword evidence="14" id="KW-1185">Reference proteome</keyword>
<evidence type="ECO:0000256" key="9">
    <source>
        <dbReference type="ARBA" id="ARBA00081661"/>
    </source>
</evidence>
<dbReference type="AlphaFoldDB" id="A0A9P0H6M8"/>
<dbReference type="PIRSF" id="PIRSF001092">
    <property type="entry name" value="Alpha-L-fucosidase"/>
    <property type="match status" value="1"/>
</dbReference>
<dbReference type="Pfam" id="PF16757">
    <property type="entry name" value="Fucosidase_C"/>
    <property type="match status" value="1"/>
</dbReference>
<evidence type="ECO:0000259" key="11">
    <source>
        <dbReference type="Pfam" id="PF01120"/>
    </source>
</evidence>
<evidence type="ECO:0000256" key="8">
    <source>
        <dbReference type="ARBA" id="ARBA00074133"/>
    </source>
</evidence>
<dbReference type="InterPro" id="IPR013780">
    <property type="entry name" value="Glyco_hydro_b"/>
</dbReference>
<evidence type="ECO:0000256" key="5">
    <source>
        <dbReference type="ARBA" id="ARBA00022801"/>
    </source>
</evidence>
<sequence length="473" mass="54995">MSVKFNMFRSMKLSYVIYCVGLLVLIADAKYQPNWESLDSRPLPDWYDKAKIGIFIHWGVFSVPSLTSEWFWFDWFYPDHNPKLHSQVVNYMNAAYKPGFSYQDFAKDFTAEFFNATEWTEIIEKSGAKYVVLTTKHHDGFALWPSKYSYSWNSVDIGPHRDIVGELANAIRNSTHKIHFGLYHSLYEWYNPVYVADRSSNFSTQLFVNNKLYPEMVELIETYRPEVFWSDGEAEALSSYWKSEEFLAWLYNDSPVSDVVVVNDRWGTETACKHGGFYSCADRYTPGSLQLHKWENAMTIDKNTWGYSRLSNVEDYLTTQELVDSVVQTVAFGGNILINIGPSKDGKIAPIFQERLVDLGKWLNINGEAIYETEPWKLCQNDTTTHSVWYTTKKNSSDIYAIMLRWPKDGFLHLSCPSLHLDKVYLLELRNVRITWTVSEGVITLKLPQKSMVDMNWGWAIKIRNGKHSHFNK</sequence>
<dbReference type="Pfam" id="PF01120">
    <property type="entry name" value="Alpha_L_fucos"/>
    <property type="match status" value="1"/>
</dbReference>
<protein>
    <recommendedName>
        <fullName evidence="8">Putative alpha-L-fucosidase</fullName>
        <ecNumber evidence="3">3.2.1.51</ecNumber>
    </recommendedName>
    <alternativeName>
        <fullName evidence="9">Alpha-L-fucoside fucohydrolase</fullName>
    </alternativeName>
</protein>
<comment type="similarity">
    <text evidence="2 10">Belongs to the glycosyl hydrolase 29 family.</text>
</comment>
<keyword evidence="4" id="KW-0732">Signal</keyword>
<evidence type="ECO:0000256" key="10">
    <source>
        <dbReference type="PIRNR" id="PIRNR001092"/>
    </source>
</evidence>
<evidence type="ECO:0000256" key="2">
    <source>
        <dbReference type="ARBA" id="ARBA00007951"/>
    </source>
</evidence>
<comment type="function">
    <text evidence="1">Alpha-L-fucosidase is responsible for hydrolyzing the alpha-1,6-linked fucose joined to the reducing-end N-acetylglucosamine of the carbohydrate moieties of glycoproteins.</text>
</comment>
<dbReference type="SUPFAM" id="SSF51445">
    <property type="entry name" value="(Trans)glycosidases"/>
    <property type="match status" value="1"/>
</dbReference>